<comment type="caution">
    <text evidence="5">The sequence shown here is derived from an EMBL/GenBank/DDBJ whole genome shotgun (WGS) entry which is preliminary data.</text>
</comment>
<dbReference type="STRING" id="50429.A0A2B4S8P0"/>
<accession>A0A2B4S8P0</accession>
<evidence type="ECO:0000313" key="6">
    <source>
        <dbReference type="Proteomes" id="UP000225706"/>
    </source>
</evidence>
<keyword evidence="2" id="KW-0175">Coiled coil</keyword>
<dbReference type="Pfam" id="PF10571">
    <property type="entry name" value="UPF0547"/>
    <property type="match status" value="1"/>
</dbReference>
<sequence length="466" mass="52962">MFLNFRDRSTDQPVVVFPKIGRCQELKRNEEVKSKKYVVSSLQDVHGNKNKHYTTSSSFATPRVWSETPKTYTAGWYTADVAPSTLTWLMGAKDLLEHSIPELGFYEESFHWFTLYSSILNETIGNMSLNCIPDAIATVLKGSRKPSVIMYKNSDNSTTYLSEWSGEILDRICSRVQVTERLQFASDATKFAKSIVSVVAMSCNYAHKVKAFFCTYPLRAIFFILSFVMVVKRCPNCDQTLPVACKSCPCGHIFISRKLHQAQVKKEGEHVNVLERDKRLRPERPKKENPDFDYEFPENLVWVNKDQMPLPLTQKDAVRIEKLQGLDKQISQIPQLPQTIDGVVLPKKRGRPKGSKNKVKTDSVTGEVIHPQPQPVQLDEDGMPIKRKRGRPKGSKNKPKPQSLLSPNKSIKNGNNEGEDHTSSGSDNKEPVDVMPHISREKAEMYSLILSDINQRMMSQSCMKYV</sequence>
<proteinExistence type="inferred from homology"/>
<evidence type="ECO:0000313" key="5">
    <source>
        <dbReference type="EMBL" id="PFX25170.1"/>
    </source>
</evidence>
<dbReference type="EMBL" id="LSMT01000157">
    <property type="protein sequence ID" value="PFX25170.1"/>
    <property type="molecule type" value="Genomic_DNA"/>
</dbReference>
<dbReference type="PANTHER" id="PTHR31101">
    <property type="entry name" value="UPF0547 PROTEIN C16ORF87"/>
    <property type="match status" value="1"/>
</dbReference>
<feature type="compositionally biased region" description="Basic residues" evidence="3">
    <location>
        <begin position="385"/>
        <end position="399"/>
    </location>
</feature>
<feature type="compositionally biased region" description="Basic and acidic residues" evidence="3">
    <location>
        <begin position="418"/>
        <end position="434"/>
    </location>
</feature>
<evidence type="ECO:0000256" key="3">
    <source>
        <dbReference type="SAM" id="MobiDB-lite"/>
    </source>
</evidence>
<evidence type="ECO:0000256" key="1">
    <source>
        <dbReference type="ARBA" id="ARBA00008336"/>
    </source>
</evidence>
<comment type="similarity">
    <text evidence="1">Belongs to the UPF0547 family.</text>
</comment>
<keyword evidence="6" id="KW-1185">Reference proteome</keyword>
<feature type="compositionally biased region" description="Polar residues" evidence="3">
    <location>
        <begin position="403"/>
        <end position="416"/>
    </location>
</feature>
<evidence type="ECO:0000256" key="2">
    <source>
        <dbReference type="ARBA" id="ARBA00023054"/>
    </source>
</evidence>
<reference evidence="6" key="1">
    <citation type="journal article" date="2017" name="bioRxiv">
        <title>Comparative analysis of the genomes of Stylophora pistillata and Acropora digitifera provides evidence for extensive differences between species of corals.</title>
        <authorList>
            <person name="Voolstra C.R."/>
            <person name="Li Y."/>
            <person name="Liew Y.J."/>
            <person name="Baumgarten S."/>
            <person name="Zoccola D."/>
            <person name="Flot J.-F."/>
            <person name="Tambutte S."/>
            <person name="Allemand D."/>
            <person name="Aranda M."/>
        </authorList>
    </citation>
    <scope>NUCLEOTIDE SEQUENCE [LARGE SCALE GENOMIC DNA]</scope>
</reference>
<feature type="compositionally biased region" description="Basic residues" evidence="3">
    <location>
        <begin position="346"/>
        <end position="358"/>
    </location>
</feature>
<dbReference type="OrthoDB" id="5981040at2759"/>
<dbReference type="InterPro" id="IPR040246">
    <property type="entry name" value="C16orf87-like"/>
</dbReference>
<name>A0A2B4S8P0_STYPI</name>
<gene>
    <name evidence="5" type="ORF">AWC38_SpisGene10180</name>
</gene>
<protein>
    <submittedName>
        <fullName evidence="5">UPF0547 protein C16orf87-like</fullName>
    </submittedName>
</protein>
<organism evidence="5 6">
    <name type="scientific">Stylophora pistillata</name>
    <name type="common">Smooth cauliflower coral</name>
    <dbReference type="NCBI Taxonomy" id="50429"/>
    <lineage>
        <taxon>Eukaryota</taxon>
        <taxon>Metazoa</taxon>
        <taxon>Cnidaria</taxon>
        <taxon>Anthozoa</taxon>
        <taxon>Hexacorallia</taxon>
        <taxon>Scleractinia</taxon>
        <taxon>Astrocoeniina</taxon>
        <taxon>Pocilloporidae</taxon>
        <taxon>Stylophora</taxon>
    </lineage>
</organism>
<feature type="region of interest" description="Disordered" evidence="3">
    <location>
        <begin position="341"/>
        <end position="434"/>
    </location>
</feature>
<dbReference type="InterPro" id="IPR018886">
    <property type="entry name" value="UPF0547"/>
</dbReference>
<dbReference type="Proteomes" id="UP000225706">
    <property type="component" value="Unassembled WGS sequence"/>
</dbReference>
<dbReference type="AlphaFoldDB" id="A0A2B4S8P0"/>
<feature type="domain" description="UPF0547" evidence="4">
    <location>
        <begin position="232"/>
        <end position="256"/>
    </location>
</feature>
<evidence type="ECO:0000259" key="4">
    <source>
        <dbReference type="Pfam" id="PF10571"/>
    </source>
</evidence>